<evidence type="ECO:0000256" key="1">
    <source>
        <dbReference type="SAM" id="Phobius"/>
    </source>
</evidence>
<organism evidence="2 3">
    <name type="scientific">Caldinitratiruptor microaerophilus</name>
    <dbReference type="NCBI Taxonomy" id="671077"/>
    <lineage>
        <taxon>Bacteria</taxon>
        <taxon>Bacillati</taxon>
        <taxon>Bacillota</taxon>
        <taxon>Clostridia</taxon>
        <taxon>Eubacteriales</taxon>
        <taxon>Symbiobacteriaceae</taxon>
        <taxon>Caldinitratiruptor</taxon>
    </lineage>
</organism>
<dbReference type="KEGG" id="cmic:caldi_09700"/>
<reference evidence="2" key="1">
    <citation type="submission" date="2022-03" db="EMBL/GenBank/DDBJ databases">
        <title>Complete genome sequence of Caldinitratiruptor microaerophilus.</title>
        <authorList>
            <person name="Mukaiyama R."/>
            <person name="Nishiyama T."/>
            <person name="Ueda K."/>
        </authorList>
    </citation>
    <scope>NUCLEOTIDE SEQUENCE</scope>
    <source>
        <strain evidence="2">JCM 16183</strain>
    </source>
</reference>
<accession>A0AA35CIM8</accession>
<dbReference type="RefSeq" id="WP_264843964.1">
    <property type="nucleotide sequence ID" value="NZ_AP025628.1"/>
</dbReference>
<gene>
    <name evidence="2" type="ORF">caldi_09700</name>
</gene>
<dbReference type="NCBIfam" id="NF033218">
    <property type="entry name" value="anchor_AmaP"/>
    <property type="match status" value="1"/>
</dbReference>
<evidence type="ECO:0000313" key="3">
    <source>
        <dbReference type="Proteomes" id="UP001163687"/>
    </source>
</evidence>
<feature type="transmembrane region" description="Helical" evidence="1">
    <location>
        <begin position="49"/>
        <end position="71"/>
    </location>
</feature>
<sequence>MGTLDRVILTLYTLSLAILSFLTALYAVSPDWVPIVRWFEEARSGPNRLVLGLVGAAFFAVSVRLIFFAFARRGAGQAVVHETEVGEVRISLSAVESLVRRVARGIKGVRDVKAGVFLGPSGLVAEIRGTLSPDVSIPDVSAEMQSAVKAQVHRVVGVEVAEVRVRVESLATEPRRRLD</sequence>
<keyword evidence="1" id="KW-1133">Transmembrane helix</keyword>
<proteinExistence type="predicted"/>
<name>A0AA35CIM8_9FIRM</name>
<keyword evidence="1" id="KW-0472">Membrane</keyword>
<keyword evidence="1" id="KW-0812">Transmembrane</keyword>
<evidence type="ECO:0000313" key="2">
    <source>
        <dbReference type="EMBL" id="BDG59880.1"/>
    </source>
</evidence>
<feature type="transmembrane region" description="Helical" evidence="1">
    <location>
        <begin position="7"/>
        <end position="29"/>
    </location>
</feature>
<dbReference type="Proteomes" id="UP001163687">
    <property type="component" value="Chromosome"/>
</dbReference>
<keyword evidence="3" id="KW-1185">Reference proteome</keyword>
<dbReference type="EMBL" id="AP025628">
    <property type="protein sequence ID" value="BDG59880.1"/>
    <property type="molecule type" value="Genomic_DNA"/>
</dbReference>
<protein>
    <recommendedName>
        <fullName evidence="4">Alkaline shock response membrane anchor protein AmaP</fullName>
    </recommendedName>
</protein>
<evidence type="ECO:0008006" key="4">
    <source>
        <dbReference type="Google" id="ProtNLM"/>
    </source>
</evidence>
<dbReference type="AlphaFoldDB" id="A0AA35CIM8"/>